<dbReference type="PRINTS" id="PR00146">
    <property type="entry name" value="DHPICSNTHASE"/>
</dbReference>
<dbReference type="Proteomes" id="UP000198584">
    <property type="component" value="Unassembled WGS sequence"/>
</dbReference>
<dbReference type="SUPFAM" id="SSF51569">
    <property type="entry name" value="Aldolase"/>
    <property type="match status" value="1"/>
</dbReference>
<reference evidence="5 6" key="1">
    <citation type="submission" date="2016-10" db="EMBL/GenBank/DDBJ databases">
        <authorList>
            <person name="de Groot N.N."/>
        </authorList>
    </citation>
    <scope>NUCLEOTIDE SEQUENCE [LARGE SCALE GENOMIC DNA]</scope>
    <source>
        <strain evidence="5 6">CCM7597</strain>
    </source>
</reference>
<accession>A0A1H3VXM4</accession>
<dbReference type="InterPro" id="IPR013785">
    <property type="entry name" value="Aldolase_TIM"/>
</dbReference>
<keyword evidence="6" id="KW-1185">Reference proteome</keyword>
<dbReference type="OrthoDB" id="9771791at2"/>
<evidence type="ECO:0000256" key="4">
    <source>
        <dbReference type="PIRSR" id="PIRSR001365-2"/>
    </source>
</evidence>
<dbReference type="PANTHER" id="PTHR12128:SF51">
    <property type="entry name" value="BLL4205 PROTEIN"/>
    <property type="match status" value="1"/>
</dbReference>
<dbReference type="RefSeq" id="WP_093041284.1">
    <property type="nucleotide sequence ID" value="NZ_FNQR01000001.1"/>
</dbReference>
<dbReference type="AlphaFoldDB" id="A0A1H3VXM4"/>
<evidence type="ECO:0000313" key="5">
    <source>
        <dbReference type="EMBL" id="SDZ78798.1"/>
    </source>
</evidence>
<feature type="active site" description="Schiff-base intermediate with substrate" evidence="3">
    <location>
        <position position="161"/>
    </location>
</feature>
<feature type="binding site" evidence="4">
    <location>
        <position position="44"/>
    </location>
    <ligand>
        <name>pyruvate</name>
        <dbReference type="ChEBI" id="CHEBI:15361"/>
    </ligand>
</feature>
<keyword evidence="1 2" id="KW-0456">Lyase</keyword>
<name>A0A1H3VXM4_9BACI</name>
<dbReference type="PIRSF" id="PIRSF001365">
    <property type="entry name" value="DHDPS"/>
    <property type="match status" value="1"/>
</dbReference>
<dbReference type="CDD" id="cd00408">
    <property type="entry name" value="DHDPS-like"/>
    <property type="match status" value="1"/>
</dbReference>
<evidence type="ECO:0000256" key="3">
    <source>
        <dbReference type="PIRSR" id="PIRSR001365-1"/>
    </source>
</evidence>
<dbReference type="GO" id="GO:0008840">
    <property type="term" value="F:4-hydroxy-tetrahydrodipicolinate synthase activity"/>
    <property type="evidence" value="ECO:0007669"/>
    <property type="project" value="TreeGrafter"/>
</dbReference>
<organism evidence="5 6">
    <name type="scientific">Thalassobacillus cyri</name>
    <dbReference type="NCBI Taxonomy" id="571932"/>
    <lineage>
        <taxon>Bacteria</taxon>
        <taxon>Bacillati</taxon>
        <taxon>Bacillota</taxon>
        <taxon>Bacilli</taxon>
        <taxon>Bacillales</taxon>
        <taxon>Bacillaceae</taxon>
        <taxon>Thalassobacillus</taxon>
    </lineage>
</organism>
<dbReference type="PANTHER" id="PTHR12128">
    <property type="entry name" value="DIHYDRODIPICOLINATE SYNTHASE"/>
    <property type="match status" value="1"/>
</dbReference>
<evidence type="ECO:0000256" key="2">
    <source>
        <dbReference type="PIRNR" id="PIRNR001365"/>
    </source>
</evidence>
<dbReference type="Pfam" id="PF00701">
    <property type="entry name" value="DHDPS"/>
    <property type="match status" value="1"/>
</dbReference>
<comment type="similarity">
    <text evidence="2">Belongs to the DapA family.</text>
</comment>
<dbReference type="SMART" id="SM01130">
    <property type="entry name" value="DHDPS"/>
    <property type="match status" value="1"/>
</dbReference>
<dbReference type="EMBL" id="FNQR01000001">
    <property type="protein sequence ID" value="SDZ78798.1"/>
    <property type="molecule type" value="Genomic_DNA"/>
</dbReference>
<gene>
    <name evidence="5" type="ORF">SAMN05421743_101202</name>
</gene>
<feature type="active site" description="Proton donor/acceptor" evidence="3">
    <location>
        <position position="132"/>
    </location>
</feature>
<dbReference type="Gene3D" id="3.20.20.70">
    <property type="entry name" value="Aldolase class I"/>
    <property type="match status" value="1"/>
</dbReference>
<evidence type="ECO:0000256" key="1">
    <source>
        <dbReference type="ARBA" id="ARBA00023239"/>
    </source>
</evidence>
<dbReference type="InterPro" id="IPR002220">
    <property type="entry name" value="DapA-like"/>
</dbReference>
<dbReference type="STRING" id="571932.SAMN05421743_101202"/>
<sequence>MKPFNVAIPTPFFRDEQLNVDGFKTIMNHLKENGVESIIISGTTGEQHSMSIEERLQIIDYFNEQDFKDMELIFGVAATRLKDAERLVKKLENSVFDGILLGFPPYIKPTQTQAVYYAGKLLSLTTKEVILYNNPPRTGFDLSTESFRELLSSHSNIAGLKDGGDKRRHADIELPDNFILYAAGDMQADQQIKDGCNGLSSMVGNIYPQEMKSMLSDLCKNKGSRYEDYKRLIDEATERPLIETIKNHYNKLGIEAGICRSPL</sequence>
<evidence type="ECO:0000313" key="6">
    <source>
        <dbReference type="Proteomes" id="UP000198584"/>
    </source>
</evidence>
<protein>
    <submittedName>
        <fullName evidence="5">4-hydroxy-tetrahydrodipicolinate synthase</fullName>
    </submittedName>
</protein>
<proteinExistence type="inferred from homology"/>